<keyword evidence="2" id="KW-0472">Membrane</keyword>
<protein>
    <submittedName>
        <fullName evidence="3">Exopolysaccharide production repressor protein y4xQ</fullName>
    </submittedName>
</protein>
<feature type="transmembrane region" description="Helical" evidence="2">
    <location>
        <begin position="9"/>
        <end position="25"/>
    </location>
</feature>
<dbReference type="Pfam" id="PF11089">
    <property type="entry name" value="SyrA"/>
    <property type="match status" value="1"/>
</dbReference>
<dbReference type="EMBL" id="WISZ01000214">
    <property type="protein sequence ID" value="MQX12110.1"/>
    <property type="molecule type" value="Genomic_DNA"/>
</dbReference>
<gene>
    <name evidence="3" type="ORF">GHK48_28755</name>
</gene>
<feature type="region of interest" description="Disordered" evidence="1">
    <location>
        <begin position="66"/>
        <end position="104"/>
    </location>
</feature>
<organism evidence="3 4">
    <name type="scientific">Rhizobium fredii</name>
    <name type="common">Sinorhizobium fredii</name>
    <dbReference type="NCBI Taxonomy" id="380"/>
    <lineage>
        <taxon>Bacteria</taxon>
        <taxon>Pseudomonadati</taxon>
        <taxon>Pseudomonadota</taxon>
        <taxon>Alphaproteobacteria</taxon>
        <taxon>Hyphomicrobiales</taxon>
        <taxon>Rhizobiaceae</taxon>
        <taxon>Sinorhizobium/Ensifer group</taxon>
        <taxon>Sinorhizobium</taxon>
    </lineage>
</organism>
<dbReference type="AlphaFoldDB" id="A0A844AMG5"/>
<dbReference type="InterPro" id="IPR024239">
    <property type="entry name" value="SyrA"/>
</dbReference>
<feature type="transmembrane region" description="Helical" evidence="2">
    <location>
        <begin position="31"/>
        <end position="55"/>
    </location>
</feature>
<evidence type="ECO:0000256" key="1">
    <source>
        <dbReference type="SAM" id="MobiDB-lite"/>
    </source>
</evidence>
<reference evidence="3 4" key="1">
    <citation type="journal article" date="2013" name="Genome Biol.">
        <title>Comparative genomics of the core and accessory genomes of 48 Sinorhizobium strains comprising five genospecies.</title>
        <authorList>
            <person name="Sugawara M."/>
            <person name="Epstein B."/>
            <person name="Badgley B.D."/>
            <person name="Unno T."/>
            <person name="Xu L."/>
            <person name="Reese J."/>
            <person name="Gyaneshwar P."/>
            <person name="Denny R."/>
            <person name="Mudge J."/>
            <person name="Bharti A.K."/>
            <person name="Farmer A.D."/>
            <person name="May G.D."/>
            <person name="Woodward J.E."/>
            <person name="Medigue C."/>
            <person name="Vallenet D."/>
            <person name="Lajus A."/>
            <person name="Rouy Z."/>
            <person name="Martinez-Vaz B."/>
            <person name="Tiffin P."/>
            <person name="Young N.D."/>
            <person name="Sadowsky M.J."/>
        </authorList>
    </citation>
    <scope>NUCLEOTIDE SEQUENCE [LARGE SCALE GENOMIC DNA]</scope>
    <source>
        <strain evidence="3 4">USDA205</strain>
    </source>
</reference>
<evidence type="ECO:0000313" key="3">
    <source>
        <dbReference type="EMBL" id="MQX12110.1"/>
    </source>
</evidence>
<sequence>MSFGIFHRILWLFLCANTLIVYLVTGSISDAVVTTVVGSLLLQLAYFGHVLFLLWRAHCARRARQTTGQFHGEGQPGDPRIAGTHGRTDGDPCFEDEDSRSAPC</sequence>
<name>A0A844AMG5_RHIFR</name>
<keyword evidence="2" id="KW-1133">Transmembrane helix</keyword>
<keyword evidence="2" id="KW-0812">Transmembrane</keyword>
<accession>A0A844AMG5</accession>
<evidence type="ECO:0000313" key="4">
    <source>
        <dbReference type="Proteomes" id="UP000466694"/>
    </source>
</evidence>
<evidence type="ECO:0000256" key="2">
    <source>
        <dbReference type="SAM" id="Phobius"/>
    </source>
</evidence>
<dbReference type="Proteomes" id="UP000466694">
    <property type="component" value="Unassembled WGS sequence"/>
</dbReference>
<proteinExistence type="predicted"/>
<comment type="caution">
    <text evidence="3">The sequence shown here is derived from an EMBL/GenBank/DDBJ whole genome shotgun (WGS) entry which is preliminary data.</text>
</comment>